<dbReference type="Pfam" id="PF00497">
    <property type="entry name" value="SBP_bac_3"/>
    <property type="match status" value="1"/>
</dbReference>
<keyword evidence="8" id="KW-1185">Reference proteome</keyword>
<feature type="region of interest" description="Disordered" evidence="5">
    <location>
        <begin position="225"/>
        <end position="248"/>
    </location>
</feature>
<comment type="subcellular location">
    <subcellularLocation>
        <location evidence="1">Cell envelope</location>
    </subcellularLocation>
</comment>
<dbReference type="GO" id="GO:0030313">
    <property type="term" value="C:cell envelope"/>
    <property type="evidence" value="ECO:0007669"/>
    <property type="project" value="UniProtKB-SubCell"/>
</dbReference>
<name>A0A4P6JY17_KTERU</name>
<protein>
    <submittedName>
        <fullName evidence="7">Transporter substrate-binding domain-containing protein</fullName>
    </submittedName>
</protein>
<dbReference type="PANTHER" id="PTHR35936:SF17">
    <property type="entry name" value="ARGININE-BINDING EXTRACELLULAR PROTEIN ARTP"/>
    <property type="match status" value="1"/>
</dbReference>
<evidence type="ECO:0000313" key="7">
    <source>
        <dbReference type="EMBL" id="QBD80343.1"/>
    </source>
</evidence>
<reference evidence="7 8" key="1">
    <citation type="submission" date="2019-01" db="EMBL/GenBank/DDBJ databases">
        <title>Ktedonosporobacter rubrisoli SCAWS-G2.</title>
        <authorList>
            <person name="Huang Y."/>
            <person name="Yan B."/>
        </authorList>
    </citation>
    <scope>NUCLEOTIDE SEQUENCE [LARGE SCALE GENOMIC DNA]</scope>
    <source>
        <strain evidence="7 8">SCAWS-G2</strain>
    </source>
</reference>
<evidence type="ECO:0000256" key="1">
    <source>
        <dbReference type="ARBA" id="ARBA00004196"/>
    </source>
</evidence>
<dbReference type="InterPro" id="IPR018313">
    <property type="entry name" value="SBP_3_CS"/>
</dbReference>
<dbReference type="InterPro" id="IPR001638">
    <property type="entry name" value="Solute-binding_3/MltF_N"/>
</dbReference>
<evidence type="ECO:0000313" key="8">
    <source>
        <dbReference type="Proteomes" id="UP000290365"/>
    </source>
</evidence>
<feature type="domain" description="Solute-binding protein family 3/N-terminal" evidence="6">
    <location>
        <begin position="1"/>
        <end position="215"/>
    </location>
</feature>
<dbReference type="Gene3D" id="3.40.190.10">
    <property type="entry name" value="Periplasmic binding protein-like II"/>
    <property type="match status" value="2"/>
</dbReference>
<sequence length="258" mass="28380">MNTSTKEIQGFDIDLINAVAQHLGLKTKIVPEDFHTIIDKLVDQDFDVVISAVSITDELRQKVDFVPYFSGGESLMVRKGNPGQIRSLADLCGLKVGAQNNTLEQNDLKIASKDCQQQHKVAIDMVIVQDQAAVMSLLEEKKVVAVYQDSPVTDYMVKQHPDLFEPGGLVTNANLEGIVVRKGDSLMLSAIQSAFSAVEGDGTYHKLIMKWGLVNEEIQLARTSHSAQITPQLQRNPEPSPGSAAYSSGACWQRRPYL</sequence>
<evidence type="ECO:0000256" key="4">
    <source>
        <dbReference type="RuleBase" id="RU003744"/>
    </source>
</evidence>
<dbReference type="AlphaFoldDB" id="A0A4P6JY17"/>
<dbReference type="Proteomes" id="UP000290365">
    <property type="component" value="Chromosome"/>
</dbReference>
<proteinExistence type="inferred from homology"/>
<evidence type="ECO:0000256" key="3">
    <source>
        <dbReference type="ARBA" id="ARBA00022729"/>
    </source>
</evidence>
<dbReference type="EMBL" id="CP035758">
    <property type="protein sequence ID" value="QBD80343.1"/>
    <property type="molecule type" value="Genomic_DNA"/>
</dbReference>
<keyword evidence="3" id="KW-0732">Signal</keyword>
<organism evidence="7 8">
    <name type="scientific">Ktedonosporobacter rubrisoli</name>
    <dbReference type="NCBI Taxonomy" id="2509675"/>
    <lineage>
        <taxon>Bacteria</taxon>
        <taxon>Bacillati</taxon>
        <taxon>Chloroflexota</taxon>
        <taxon>Ktedonobacteria</taxon>
        <taxon>Ktedonobacterales</taxon>
        <taxon>Ktedonosporobacteraceae</taxon>
        <taxon>Ktedonosporobacter</taxon>
    </lineage>
</organism>
<dbReference type="KEGG" id="kbs:EPA93_31980"/>
<feature type="compositionally biased region" description="Polar residues" evidence="5">
    <location>
        <begin position="225"/>
        <end position="237"/>
    </location>
</feature>
<dbReference type="SMART" id="SM00062">
    <property type="entry name" value="PBPb"/>
    <property type="match status" value="1"/>
</dbReference>
<dbReference type="RefSeq" id="WP_129891407.1">
    <property type="nucleotide sequence ID" value="NZ_CP035758.1"/>
</dbReference>
<evidence type="ECO:0000259" key="6">
    <source>
        <dbReference type="SMART" id="SM00062"/>
    </source>
</evidence>
<dbReference type="SUPFAM" id="SSF53850">
    <property type="entry name" value="Periplasmic binding protein-like II"/>
    <property type="match status" value="1"/>
</dbReference>
<dbReference type="OrthoDB" id="9774451at2"/>
<evidence type="ECO:0000256" key="5">
    <source>
        <dbReference type="SAM" id="MobiDB-lite"/>
    </source>
</evidence>
<dbReference type="PROSITE" id="PS01039">
    <property type="entry name" value="SBP_BACTERIAL_3"/>
    <property type="match status" value="1"/>
</dbReference>
<accession>A0A4P6JY17</accession>
<dbReference type="PANTHER" id="PTHR35936">
    <property type="entry name" value="MEMBRANE-BOUND LYTIC MUREIN TRANSGLYCOSYLASE F"/>
    <property type="match status" value="1"/>
</dbReference>
<comment type="similarity">
    <text evidence="2 4">Belongs to the bacterial solute-binding protein 3 family.</text>
</comment>
<gene>
    <name evidence="7" type="ORF">EPA93_31980</name>
</gene>
<evidence type="ECO:0000256" key="2">
    <source>
        <dbReference type="ARBA" id="ARBA00010333"/>
    </source>
</evidence>